<gene>
    <name evidence="1" type="ORF">K493DRAFT_317325</name>
</gene>
<accession>A0A1Y1Y0C1</accession>
<dbReference type="Proteomes" id="UP000193498">
    <property type="component" value="Unassembled WGS sequence"/>
</dbReference>
<sequence length="88" mass="10000">MGIEYGWPLVQAICSSLKPYFSAMVGKIKVKLQMVNRLGWSLRTYGKHIIQKIKRLMDTPTDLLFSNLYESAYPIKMSGGPDNTRSSE</sequence>
<dbReference type="EMBL" id="MCFE01000325">
    <property type="protein sequence ID" value="ORX91345.1"/>
    <property type="molecule type" value="Genomic_DNA"/>
</dbReference>
<organism evidence="1 2">
    <name type="scientific">Basidiobolus meristosporus CBS 931.73</name>
    <dbReference type="NCBI Taxonomy" id="1314790"/>
    <lineage>
        <taxon>Eukaryota</taxon>
        <taxon>Fungi</taxon>
        <taxon>Fungi incertae sedis</taxon>
        <taxon>Zoopagomycota</taxon>
        <taxon>Entomophthoromycotina</taxon>
        <taxon>Basidiobolomycetes</taxon>
        <taxon>Basidiobolales</taxon>
        <taxon>Basidiobolaceae</taxon>
        <taxon>Basidiobolus</taxon>
    </lineage>
</organism>
<dbReference type="AlphaFoldDB" id="A0A1Y1Y0C1"/>
<dbReference type="InParanoid" id="A0A1Y1Y0C1"/>
<evidence type="ECO:0000313" key="1">
    <source>
        <dbReference type="EMBL" id="ORX91345.1"/>
    </source>
</evidence>
<reference evidence="1 2" key="1">
    <citation type="submission" date="2016-07" db="EMBL/GenBank/DDBJ databases">
        <title>Pervasive Adenine N6-methylation of Active Genes in Fungi.</title>
        <authorList>
            <consortium name="DOE Joint Genome Institute"/>
            <person name="Mondo S.J."/>
            <person name="Dannebaum R.O."/>
            <person name="Kuo R.C."/>
            <person name="Labutti K."/>
            <person name="Haridas S."/>
            <person name="Kuo A."/>
            <person name="Salamov A."/>
            <person name="Ahrendt S.R."/>
            <person name="Lipzen A."/>
            <person name="Sullivan W."/>
            <person name="Andreopoulos W.B."/>
            <person name="Clum A."/>
            <person name="Lindquist E."/>
            <person name="Daum C."/>
            <person name="Ramamoorthy G.K."/>
            <person name="Gryganskyi A."/>
            <person name="Culley D."/>
            <person name="Magnuson J.K."/>
            <person name="James T.Y."/>
            <person name="O'Malley M.A."/>
            <person name="Stajich J.E."/>
            <person name="Spatafora J.W."/>
            <person name="Visel A."/>
            <person name="Grigoriev I.V."/>
        </authorList>
    </citation>
    <scope>NUCLEOTIDE SEQUENCE [LARGE SCALE GENOMIC DNA]</scope>
    <source>
        <strain evidence="1 2">CBS 931.73</strain>
    </source>
</reference>
<keyword evidence="2" id="KW-1185">Reference proteome</keyword>
<proteinExistence type="predicted"/>
<evidence type="ECO:0000313" key="2">
    <source>
        <dbReference type="Proteomes" id="UP000193498"/>
    </source>
</evidence>
<comment type="caution">
    <text evidence="1">The sequence shown here is derived from an EMBL/GenBank/DDBJ whole genome shotgun (WGS) entry which is preliminary data.</text>
</comment>
<protein>
    <submittedName>
        <fullName evidence="1">Uncharacterized protein</fullName>
    </submittedName>
</protein>
<name>A0A1Y1Y0C1_9FUNG</name>